<dbReference type="AlphaFoldDB" id="A0A7V9Z3I5"/>
<dbReference type="SUPFAM" id="SSF53756">
    <property type="entry name" value="UDP-Glycosyltransferase/glycogen phosphorylase"/>
    <property type="match status" value="1"/>
</dbReference>
<keyword evidence="4" id="KW-0808">Transferase</keyword>
<feature type="domain" description="Glycosyltransferase subfamily 4-like N-terminal" evidence="3">
    <location>
        <begin position="3"/>
        <end position="187"/>
    </location>
</feature>
<comment type="caution">
    <text evidence="4">The sequence shown here is derived from an EMBL/GenBank/DDBJ whole genome shotgun (WGS) entry which is preliminary data.</text>
</comment>
<proteinExistence type="predicted"/>
<feature type="region of interest" description="Disordered" evidence="1">
    <location>
        <begin position="389"/>
        <end position="448"/>
    </location>
</feature>
<dbReference type="CDD" id="cd03801">
    <property type="entry name" value="GT4_PimA-like"/>
    <property type="match status" value="1"/>
</dbReference>
<dbReference type="Proteomes" id="UP000523087">
    <property type="component" value="Unassembled WGS sequence"/>
</dbReference>
<dbReference type="InterPro" id="IPR028098">
    <property type="entry name" value="Glyco_trans_4-like_N"/>
</dbReference>
<dbReference type="Pfam" id="PF00534">
    <property type="entry name" value="Glycos_transf_1"/>
    <property type="match status" value="1"/>
</dbReference>
<feature type="compositionally biased region" description="Basic and acidic residues" evidence="1">
    <location>
        <begin position="409"/>
        <end position="429"/>
    </location>
</feature>
<dbReference type="Gene3D" id="3.40.50.2000">
    <property type="entry name" value="Glycogen Phosphorylase B"/>
    <property type="match status" value="2"/>
</dbReference>
<sequence length="448" mass="51214">MKQLKEKLESLGHEVDLLGYGEDNSYVYIVNKNQRLEKDHLLPLLNEKLNKEAYPAIYENELVKYTEFQRYFYELAAAYFGLEKYDVIHTQDVISTACINRVRPKGPALVATLHGSVAYEIRHQLTTIHKSPTSYMARAYFDELEHIGATSAEFTIVANEWLRNVLTNEFRVPDEQIKVFHYGYDIETFIERMEEKKSSIKRPDDKKVIIYTGRLVETKGVHHLISALSQLKAIRNDWVCWIVGDGDKKAELQVQSKALGLEEDIFFFGKRDDIPYLLSKSDIFVLPSLLENQPLSVIEAQIAGKAVIVSDAGGLPEIVEHGVTGLISPAGNIEALCKNLNLLLENKKYRKALGSNAKKWGRDYWSPDKALENVLDVYQSAISKRKKDVENIPTDNKEEKDEENVLTDNTKEKDEENVLTDNTKEKDEENVLTNNTKEKDEENVPTDE</sequence>
<reference evidence="4 5" key="1">
    <citation type="submission" date="2020-07" db="EMBL/GenBank/DDBJ databases">
        <title>Genomic Encyclopedia of Type Strains, Phase IV (KMG-IV): sequencing the most valuable type-strain genomes for metagenomic binning, comparative biology and taxonomic classification.</title>
        <authorList>
            <person name="Goeker M."/>
        </authorList>
    </citation>
    <scope>NUCLEOTIDE SEQUENCE [LARGE SCALE GENOMIC DNA]</scope>
    <source>
        <strain evidence="4 5">DSM 15730</strain>
    </source>
</reference>
<dbReference type="Pfam" id="PF13439">
    <property type="entry name" value="Glyco_transf_4"/>
    <property type="match status" value="1"/>
</dbReference>
<feature type="compositionally biased region" description="Basic and acidic residues" evidence="1">
    <location>
        <begin position="389"/>
        <end position="399"/>
    </location>
</feature>
<organism evidence="4 5">
    <name type="scientific">Thermaerobacillus caldiproteolyticus</name>
    <dbReference type="NCBI Taxonomy" id="247480"/>
    <lineage>
        <taxon>Bacteria</taxon>
        <taxon>Bacillati</taxon>
        <taxon>Bacillota</taxon>
        <taxon>Bacilli</taxon>
        <taxon>Bacillales</taxon>
        <taxon>Anoxybacillaceae</taxon>
        <taxon>Thermaerobacillus</taxon>
    </lineage>
</organism>
<dbReference type="GO" id="GO:0016757">
    <property type="term" value="F:glycosyltransferase activity"/>
    <property type="evidence" value="ECO:0007669"/>
    <property type="project" value="InterPro"/>
</dbReference>
<evidence type="ECO:0000259" key="2">
    <source>
        <dbReference type="Pfam" id="PF00534"/>
    </source>
</evidence>
<evidence type="ECO:0000313" key="5">
    <source>
        <dbReference type="Proteomes" id="UP000523087"/>
    </source>
</evidence>
<keyword evidence="5" id="KW-1185">Reference proteome</keyword>
<dbReference type="EMBL" id="JACDUT010000001">
    <property type="protein sequence ID" value="MBA2873397.1"/>
    <property type="molecule type" value="Genomic_DNA"/>
</dbReference>
<gene>
    <name evidence="4" type="ORF">HNR31_000149</name>
</gene>
<evidence type="ECO:0000259" key="3">
    <source>
        <dbReference type="Pfam" id="PF13439"/>
    </source>
</evidence>
<dbReference type="PANTHER" id="PTHR12526">
    <property type="entry name" value="GLYCOSYLTRANSFERASE"/>
    <property type="match status" value="1"/>
</dbReference>
<dbReference type="InterPro" id="IPR001296">
    <property type="entry name" value="Glyco_trans_1"/>
</dbReference>
<accession>A0A7V9Z3I5</accession>
<name>A0A7V9Z3I5_9BACL</name>
<evidence type="ECO:0000313" key="4">
    <source>
        <dbReference type="EMBL" id="MBA2873397.1"/>
    </source>
</evidence>
<feature type="domain" description="Glycosyl transferase family 1" evidence="2">
    <location>
        <begin position="194"/>
        <end position="360"/>
    </location>
</feature>
<evidence type="ECO:0000256" key="1">
    <source>
        <dbReference type="SAM" id="MobiDB-lite"/>
    </source>
</evidence>
<protein>
    <submittedName>
        <fullName evidence="4">Glycosyltransferase involved in cell wall biosynthesis</fullName>
    </submittedName>
</protein>